<dbReference type="InterPro" id="IPR011322">
    <property type="entry name" value="N-reg_PII-like_a/b"/>
</dbReference>
<keyword evidence="4" id="KW-1185">Reference proteome</keyword>
<dbReference type="SUPFAM" id="SSF54913">
    <property type="entry name" value="GlnB-like"/>
    <property type="match status" value="1"/>
</dbReference>
<organism evidence="3 4">
    <name type="scientific">Tepidiforma thermophila (strain KCTC 52669 / CGMCC 1.13589 / G233)</name>
    <dbReference type="NCBI Taxonomy" id="2761530"/>
    <lineage>
        <taxon>Bacteria</taxon>
        <taxon>Bacillati</taxon>
        <taxon>Chloroflexota</taxon>
        <taxon>Tepidiformia</taxon>
        <taxon>Tepidiformales</taxon>
        <taxon>Tepidiformaceae</taxon>
        <taxon>Tepidiforma</taxon>
    </lineage>
</organism>
<dbReference type="InterPro" id="IPR017918">
    <property type="entry name" value="N-reg_PII_CS"/>
</dbReference>
<dbReference type="EMBL" id="PDJQ01000001">
    <property type="protein sequence ID" value="PFG73441.1"/>
    <property type="molecule type" value="Genomic_DNA"/>
</dbReference>
<dbReference type="AlphaFoldDB" id="A0A2A9HE74"/>
<sequence>MKRIDAIIRPSRLPFVREALEELGYGGMTVAEVKGHGKQRGITEQWRGREYKVEYLSKAWILIVVNDQDLQKVVNAIVENARTGEIGDGKIFISDVLDVIRVRTNERGPAAV</sequence>
<dbReference type="SMART" id="SM00938">
    <property type="entry name" value="P-II"/>
    <property type="match status" value="1"/>
</dbReference>
<evidence type="ECO:0000313" key="3">
    <source>
        <dbReference type="EMBL" id="PFG73441.1"/>
    </source>
</evidence>
<dbReference type="PRINTS" id="PR00340">
    <property type="entry name" value="PIIGLNB"/>
</dbReference>
<reference evidence="3 4" key="1">
    <citation type="submission" date="2017-09" db="EMBL/GenBank/DDBJ databases">
        <title>Sequencing the genomes of two abundant thermophiles in Great Basin hot springs: Thermocrinis jamiesonii and novel Chloroflexi Thermoflexus hugenholtzii.</title>
        <authorList>
            <person name="Hedlund B."/>
        </authorList>
    </citation>
    <scope>NUCLEOTIDE SEQUENCE [LARGE SCALE GENOMIC DNA]</scope>
    <source>
        <strain evidence="3 4">G233</strain>
    </source>
</reference>
<gene>
    <name evidence="3" type="ORF">A9A59_0638</name>
</gene>
<dbReference type="Gene3D" id="3.30.70.120">
    <property type="match status" value="1"/>
</dbReference>
<comment type="similarity">
    <text evidence="2">Belongs to the P(II) protein family.</text>
</comment>
<proteinExistence type="inferred from homology"/>
<feature type="modified residue" description="O-UMP-tyrosine" evidence="1">
    <location>
        <position position="51"/>
    </location>
</feature>
<dbReference type="PROSITE" id="PS00638">
    <property type="entry name" value="PII_GLNB_CTER"/>
    <property type="match status" value="1"/>
</dbReference>
<dbReference type="PROSITE" id="PS51343">
    <property type="entry name" value="PII_GLNB_DOM"/>
    <property type="match status" value="1"/>
</dbReference>
<comment type="caution">
    <text evidence="3">The sequence shown here is derived from an EMBL/GenBank/DDBJ whole genome shotgun (WGS) entry which is preliminary data.</text>
</comment>
<dbReference type="PANTHER" id="PTHR30115:SF11">
    <property type="entry name" value="NITROGEN REGULATORY PROTEIN P-II HOMOLOG"/>
    <property type="match status" value="1"/>
</dbReference>
<name>A0A2A9HE74_TEPT2</name>
<dbReference type="RefSeq" id="WP_098502897.1">
    <property type="nucleotide sequence ID" value="NZ_PDJQ01000001.1"/>
</dbReference>
<dbReference type="GO" id="GO:0005829">
    <property type="term" value="C:cytosol"/>
    <property type="evidence" value="ECO:0007669"/>
    <property type="project" value="TreeGrafter"/>
</dbReference>
<dbReference type="PANTHER" id="PTHR30115">
    <property type="entry name" value="NITROGEN REGULATORY PROTEIN P-II"/>
    <property type="match status" value="1"/>
</dbReference>
<keyword evidence="1" id="KW-0597">Phosphoprotein</keyword>
<evidence type="ECO:0000313" key="4">
    <source>
        <dbReference type="Proteomes" id="UP000223071"/>
    </source>
</evidence>
<dbReference type="GO" id="GO:0006808">
    <property type="term" value="P:regulation of nitrogen utilization"/>
    <property type="evidence" value="ECO:0007669"/>
    <property type="project" value="InterPro"/>
</dbReference>
<dbReference type="GO" id="GO:0005524">
    <property type="term" value="F:ATP binding"/>
    <property type="evidence" value="ECO:0007669"/>
    <property type="project" value="TreeGrafter"/>
</dbReference>
<dbReference type="InterPro" id="IPR015867">
    <property type="entry name" value="N-reg_PII/ATP_PRibTrfase_C"/>
</dbReference>
<dbReference type="Proteomes" id="UP000223071">
    <property type="component" value="Unassembled WGS sequence"/>
</dbReference>
<evidence type="ECO:0000256" key="1">
    <source>
        <dbReference type="PIRSR" id="PIRSR602187-50"/>
    </source>
</evidence>
<dbReference type="Pfam" id="PF00543">
    <property type="entry name" value="P-II"/>
    <property type="match status" value="1"/>
</dbReference>
<protein>
    <submittedName>
        <fullName evidence="3">Nitrogen regulatory protein P-II family</fullName>
    </submittedName>
</protein>
<accession>A0A2A9HE74</accession>
<dbReference type="GO" id="GO:0030234">
    <property type="term" value="F:enzyme regulator activity"/>
    <property type="evidence" value="ECO:0007669"/>
    <property type="project" value="InterPro"/>
</dbReference>
<dbReference type="InterPro" id="IPR002187">
    <property type="entry name" value="N-reg_PII"/>
</dbReference>
<evidence type="ECO:0000256" key="2">
    <source>
        <dbReference type="RuleBase" id="RU003936"/>
    </source>
</evidence>